<dbReference type="AlphaFoldDB" id="A0A250WY27"/>
<sequence length="294" mass="32276">MSKEALMLENELQELITAQHTTLLGPQVTASHREMIERTVTKVARYGIKRPAKSKELAGEWEVLYTSRPDAHGSPVSGPSGIVRCSDLPMEEIHEVGTFRSNVAFKSLGIFDNSIQKRGEVRAVSADKYQLAINELHTKTWLGSASVKQIEDTYDVQVVYLGDVIRVIKISSKDDEEPCLVILRKRGKAHAQVARGITVDSLHPEIPSRSGVTTMASPYEHQAKLAIDGGVREKGSAIIAKESLQTQSIKQNKASTRASVATAEPVKTAIKPRKALSAKDLGTLHLKGIYRFDL</sequence>
<gene>
    <name evidence="1" type="ORF">CEUSTIGMA_g3129.t1</name>
</gene>
<organism evidence="1 2">
    <name type="scientific">Chlamydomonas eustigma</name>
    <dbReference type="NCBI Taxonomy" id="1157962"/>
    <lineage>
        <taxon>Eukaryota</taxon>
        <taxon>Viridiplantae</taxon>
        <taxon>Chlorophyta</taxon>
        <taxon>core chlorophytes</taxon>
        <taxon>Chlorophyceae</taxon>
        <taxon>CS clade</taxon>
        <taxon>Chlamydomonadales</taxon>
        <taxon>Chlamydomonadaceae</taxon>
        <taxon>Chlamydomonas</taxon>
    </lineage>
</organism>
<dbReference type="Proteomes" id="UP000232323">
    <property type="component" value="Unassembled WGS sequence"/>
</dbReference>
<evidence type="ECO:0008006" key="3">
    <source>
        <dbReference type="Google" id="ProtNLM"/>
    </source>
</evidence>
<evidence type="ECO:0000313" key="2">
    <source>
        <dbReference type="Proteomes" id="UP000232323"/>
    </source>
</evidence>
<reference evidence="1 2" key="1">
    <citation type="submission" date="2017-08" db="EMBL/GenBank/DDBJ databases">
        <title>Acidophilic green algal genome provides insights into adaptation to an acidic environment.</title>
        <authorList>
            <person name="Hirooka S."/>
            <person name="Hirose Y."/>
            <person name="Kanesaki Y."/>
            <person name="Higuchi S."/>
            <person name="Fujiwara T."/>
            <person name="Onuma R."/>
            <person name="Era A."/>
            <person name="Ohbayashi R."/>
            <person name="Uzuka A."/>
            <person name="Nozaki H."/>
            <person name="Yoshikawa H."/>
            <person name="Miyagishima S.Y."/>
        </authorList>
    </citation>
    <scope>NUCLEOTIDE SEQUENCE [LARGE SCALE GENOMIC DNA]</scope>
    <source>
        <strain evidence="1 2">NIES-2499</strain>
    </source>
</reference>
<keyword evidence="2" id="KW-1185">Reference proteome</keyword>
<dbReference type="EMBL" id="BEGY01000013">
    <property type="protein sequence ID" value="GAX75686.1"/>
    <property type="molecule type" value="Genomic_DNA"/>
</dbReference>
<name>A0A250WY27_9CHLO</name>
<comment type="caution">
    <text evidence="1">The sequence shown here is derived from an EMBL/GenBank/DDBJ whole genome shotgun (WGS) entry which is preliminary data.</text>
</comment>
<evidence type="ECO:0000313" key="1">
    <source>
        <dbReference type="EMBL" id="GAX75686.1"/>
    </source>
</evidence>
<accession>A0A250WY27</accession>
<protein>
    <recommendedName>
        <fullName evidence="3">Plastid lipid-associated protein/fibrillin conserved domain-containing protein</fullName>
    </recommendedName>
</protein>
<dbReference type="OrthoDB" id="563312at2759"/>
<proteinExistence type="predicted"/>